<dbReference type="SUPFAM" id="SSF50494">
    <property type="entry name" value="Trypsin-like serine proteases"/>
    <property type="match status" value="1"/>
</dbReference>
<feature type="compositionally biased region" description="Polar residues" evidence="4">
    <location>
        <begin position="136"/>
        <end position="146"/>
    </location>
</feature>
<dbReference type="InterPro" id="IPR001478">
    <property type="entry name" value="PDZ"/>
</dbReference>
<dbReference type="SMART" id="SM00228">
    <property type="entry name" value="PDZ"/>
    <property type="match status" value="1"/>
</dbReference>
<gene>
    <name evidence="7" type="primary">htrB</name>
    <name evidence="7" type="ORF">AULFYP135_00031</name>
</gene>
<dbReference type="EC" id="3.4.21.107" evidence="7"/>
<feature type="region of interest" description="Disordered" evidence="4">
    <location>
        <begin position="133"/>
        <end position="162"/>
    </location>
</feature>
<evidence type="ECO:0000256" key="4">
    <source>
        <dbReference type="SAM" id="MobiDB-lite"/>
    </source>
</evidence>
<evidence type="ECO:0000256" key="2">
    <source>
        <dbReference type="ARBA" id="ARBA00022670"/>
    </source>
</evidence>
<feature type="compositionally biased region" description="Low complexity" evidence="4">
    <location>
        <begin position="41"/>
        <end position="55"/>
    </location>
</feature>
<dbReference type="GO" id="GO:0004252">
    <property type="term" value="F:serine-type endopeptidase activity"/>
    <property type="evidence" value="ECO:0007669"/>
    <property type="project" value="InterPro"/>
</dbReference>
<sequence length="482" mass="50483">MSDTNYNDRDPFEGDTPKDENGFQDSTASGEGPYGPNSSANGQQPGWGPGNQQQGSSYQYNPNAGWAGGSSAGREEYKWNFADYESASEPPKARAKRSRGFTVFASILCVVLAIGVLSFAGYGVYSMVGDRDQKNVDSSSSQTQMPGLSIQEKPATSEQAAADGSLTTTQIIKKVKPSVVGIVTYQGNNSFASSGAGSGIIMTSDGYILTNAHVVEKAVGIKVVLDNGEEYSASLIGSDTRTDIAVIKIEAQNLTYADFGNSDQVEEGERVVAIGNPTGMQLAGSTTQGIISALDRAVKSENGYTMRFLQTDAAINPGNSGGPLVNEFGQVIGINSAKYVNEGYEGIGFAIPINDALPIVEQLITNGKVTGRPMLGITGEPIDSVLSRMYSVPTGVHILSVDPNADIASKNVVPGDIITQVNGTAVASADDISQVLDGFKPGDKVKLTIYRRSNSSVGGRTFEVSVTLMSDNGDGTVSPASK</sequence>
<reference evidence="7" key="1">
    <citation type="submission" date="2019-11" db="EMBL/GenBank/DDBJ databases">
        <authorList>
            <person name="Feng L."/>
        </authorList>
    </citation>
    <scope>NUCLEOTIDE SEQUENCE</scope>
    <source>
        <strain evidence="7">AundefinedLFYP135</strain>
    </source>
</reference>
<dbReference type="GO" id="GO:0006508">
    <property type="term" value="P:proteolysis"/>
    <property type="evidence" value="ECO:0007669"/>
    <property type="project" value="UniProtKB-KW"/>
</dbReference>
<dbReference type="PANTHER" id="PTHR43343:SF3">
    <property type="entry name" value="PROTEASE DO-LIKE 8, CHLOROPLASTIC"/>
    <property type="match status" value="1"/>
</dbReference>
<evidence type="ECO:0000256" key="1">
    <source>
        <dbReference type="ARBA" id="ARBA00010541"/>
    </source>
</evidence>
<evidence type="ECO:0000259" key="6">
    <source>
        <dbReference type="SMART" id="SM00228"/>
    </source>
</evidence>
<protein>
    <submittedName>
        <fullName evidence="7">Serine protease Do-like HtrB</fullName>
        <ecNumber evidence="7">3.4.21.107</ecNumber>
    </submittedName>
</protein>
<dbReference type="InterPro" id="IPR051201">
    <property type="entry name" value="Chloro_Bact_Ser_Proteases"/>
</dbReference>
<feature type="domain" description="PDZ" evidence="6">
    <location>
        <begin position="373"/>
        <end position="453"/>
    </location>
</feature>
<keyword evidence="3 7" id="KW-0378">Hydrolase</keyword>
<dbReference type="Gene3D" id="2.40.10.10">
    <property type="entry name" value="Trypsin-like serine proteases"/>
    <property type="match status" value="2"/>
</dbReference>
<feature type="compositionally biased region" description="Basic and acidic residues" evidence="4">
    <location>
        <begin position="1"/>
        <end position="21"/>
    </location>
</feature>
<dbReference type="InterPro" id="IPR043504">
    <property type="entry name" value="Peptidase_S1_PA_chymotrypsin"/>
</dbReference>
<evidence type="ECO:0000256" key="3">
    <source>
        <dbReference type="ARBA" id="ARBA00022801"/>
    </source>
</evidence>
<accession>A0A6N2QWN1</accession>
<proteinExistence type="inferred from homology"/>
<comment type="similarity">
    <text evidence="1">Belongs to the peptidase S1C family.</text>
</comment>
<name>A0A6N2QWN1_9FIRM</name>
<keyword evidence="5" id="KW-0472">Membrane</keyword>
<dbReference type="InterPro" id="IPR036034">
    <property type="entry name" value="PDZ_sf"/>
</dbReference>
<keyword evidence="5" id="KW-0812">Transmembrane</keyword>
<dbReference type="PANTHER" id="PTHR43343">
    <property type="entry name" value="PEPTIDASE S12"/>
    <property type="match status" value="1"/>
</dbReference>
<organism evidence="7">
    <name type="scientific">uncultured Anaerotruncus sp</name>
    <dbReference type="NCBI Taxonomy" id="905011"/>
    <lineage>
        <taxon>Bacteria</taxon>
        <taxon>Bacillati</taxon>
        <taxon>Bacillota</taxon>
        <taxon>Clostridia</taxon>
        <taxon>Eubacteriales</taxon>
        <taxon>Oscillospiraceae</taxon>
        <taxon>Anaerotruncus</taxon>
        <taxon>environmental samples</taxon>
    </lineage>
</organism>
<dbReference type="PRINTS" id="PR00834">
    <property type="entry name" value="PROTEASES2C"/>
</dbReference>
<feature type="region of interest" description="Disordered" evidence="4">
    <location>
        <begin position="1"/>
        <end position="71"/>
    </location>
</feature>
<dbReference type="AlphaFoldDB" id="A0A6N2QWN1"/>
<dbReference type="Pfam" id="PF13365">
    <property type="entry name" value="Trypsin_2"/>
    <property type="match status" value="1"/>
</dbReference>
<dbReference type="InterPro" id="IPR009003">
    <property type="entry name" value="Peptidase_S1_PA"/>
</dbReference>
<dbReference type="EMBL" id="CACRSL010000003">
    <property type="protein sequence ID" value="VYS72421.1"/>
    <property type="molecule type" value="Genomic_DNA"/>
</dbReference>
<keyword evidence="2 7" id="KW-0645">Protease</keyword>
<dbReference type="Pfam" id="PF13180">
    <property type="entry name" value="PDZ_2"/>
    <property type="match status" value="1"/>
</dbReference>
<evidence type="ECO:0000256" key="5">
    <source>
        <dbReference type="SAM" id="Phobius"/>
    </source>
</evidence>
<keyword evidence="5" id="KW-1133">Transmembrane helix</keyword>
<dbReference type="SUPFAM" id="SSF50156">
    <property type="entry name" value="PDZ domain-like"/>
    <property type="match status" value="1"/>
</dbReference>
<dbReference type="Gene3D" id="2.30.42.10">
    <property type="match status" value="1"/>
</dbReference>
<dbReference type="InterPro" id="IPR001940">
    <property type="entry name" value="Peptidase_S1C"/>
</dbReference>
<feature type="transmembrane region" description="Helical" evidence="5">
    <location>
        <begin position="101"/>
        <end position="125"/>
    </location>
</feature>
<evidence type="ECO:0000313" key="7">
    <source>
        <dbReference type="EMBL" id="VYS72421.1"/>
    </source>
</evidence>